<dbReference type="EMBL" id="CP003169">
    <property type="protein sequence ID" value="AEV71424.1"/>
    <property type="molecule type" value="Genomic_DNA"/>
</dbReference>
<evidence type="ECO:0000313" key="2">
    <source>
        <dbReference type="EMBL" id="AEV71424.1"/>
    </source>
</evidence>
<gene>
    <name evidence="2" type="ordered locus">MycrhN_0793</name>
</gene>
<dbReference type="PATRIC" id="fig|710685.3.peg.799"/>
<sequence>MLLRTSSTNDHGMTMTPEAAAAASKNLPLPDGDEERVVGFGVMGLPFASGHYLAFRDFPETSFSPAYLSVWHRTPDGVWTFYATTPGPQSCSRYFSSATPVDPVVCGITSRWVTPWSLAVSIEGVLDWRVDIAATAATRLMSAIGSRLPAMASRNRKVLAAMSPVVGPLLGVGRIKLTGNLPNGQEFRIAPRRVWAVTDSSAVVHGEDLGPIGPHRVQGNLADFQLPQRGICVVAQGRFEAFDVARHRDGDRLDLSS</sequence>
<evidence type="ECO:0000313" key="3">
    <source>
        <dbReference type="Proteomes" id="UP000005442"/>
    </source>
</evidence>
<dbReference type="Proteomes" id="UP000005442">
    <property type="component" value="Chromosome"/>
</dbReference>
<dbReference type="eggNOG" id="ENOG5031DH5">
    <property type="taxonomic scope" value="Bacteria"/>
</dbReference>
<feature type="compositionally biased region" description="Polar residues" evidence="1">
    <location>
        <begin position="1"/>
        <end position="11"/>
    </location>
</feature>
<protein>
    <submittedName>
        <fullName evidence="2">Uncharacterized protein</fullName>
    </submittedName>
</protein>
<accession>G8RQL8</accession>
<dbReference type="KEGG" id="mrh:MycrhN_0793"/>
<feature type="region of interest" description="Disordered" evidence="1">
    <location>
        <begin position="1"/>
        <end position="28"/>
    </location>
</feature>
<dbReference type="HOGENOM" id="CLU_1119230_0_0_11"/>
<evidence type="ECO:0000256" key="1">
    <source>
        <dbReference type="SAM" id="MobiDB-lite"/>
    </source>
</evidence>
<proteinExistence type="predicted"/>
<keyword evidence="3" id="KW-1185">Reference proteome</keyword>
<name>G8RQL8_MYCRN</name>
<organism evidence="2 3">
    <name type="scientific">Mycolicibacterium rhodesiae (strain NBB3)</name>
    <name type="common">Mycobacterium rhodesiae</name>
    <dbReference type="NCBI Taxonomy" id="710685"/>
    <lineage>
        <taxon>Bacteria</taxon>
        <taxon>Bacillati</taxon>
        <taxon>Actinomycetota</taxon>
        <taxon>Actinomycetes</taxon>
        <taxon>Mycobacteriales</taxon>
        <taxon>Mycobacteriaceae</taxon>
        <taxon>Mycolicibacterium</taxon>
    </lineage>
</organism>
<reference evidence="2 3" key="1">
    <citation type="submission" date="2011-12" db="EMBL/GenBank/DDBJ databases">
        <title>Complete sequence of Mycobacterium rhodesiae NBB3.</title>
        <authorList>
            <consortium name="US DOE Joint Genome Institute"/>
            <person name="Lucas S."/>
            <person name="Han J."/>
            <person name="Lapidus A."/>
            <person name="Cheng J.-F."/>
            <person name="Goodwin L."/>
            <person name="Pitluck S."/>
            <person name="Peters L."/>
            <person name="Mikhailova N."/>
            <person name="Gu W."/>
            <person name="Detter J.C."/>
            <person name="Han C."/>
            <person name="Tapia R."/>
            <person name="Land M."/>
            <person name="Hauser L."/>
            <person name="Kyrpides N."/>
            <person name="Ivanova N."/>
            <person name="Pagani I."/>
            <person name="Mattes T."/>
            <person name="Holmes A."/>
            <person name="Rutledge P."/>
            <person name="Paulsen I."/>
            <person name="Coleman N."/>
            <person name="Woyke T."/>
        </authorList>
    </citation>
    <scope>NUCLEOTIDE SEQUENCE [LARGE SCALE GENOMIC DNA]</scope>
    <source>
        <strain evidence="2 3">NBB3</strain>
    </source>
</reference>
<dbReference type="AlphaFoldDB" id="G8RQL8"/>
<dbReference type="STRING" id="710685.MycrhN_0793"/>